<dbReference type="OrthoDB" id="124397at2759"/>
<dbReference type="InterPro" id="IPR055217">
    <property type="entry name" value="TPR_EMC2"/>
</dbReference>
<dbReference type="VEuPathDB" id="FungiDB:TAPDE_002659"/>
<feature type="domain" description="EMC2 TPR-like" evidence="5">
    <location>
        <begin position="78"/>
        <end position="188"/>
    </location>
</feature>
<comment type="similarity">
    <text evidence="4">Belongs to the EMC2 family.</text>
</comment>
<keyword evidence="4" id="KW-0256">Endoplasmic reticulum</keyword>
<evidence type="ECO:0000256" key="2">
    <source>
        <dbReference type="ARBA" id="ARBA00022803"/>
    </source>
</evidence>
<dbReference type="PANTHER" id="PTHR12760">
    <property type="entry name" value="TETRATRICOPEPTIDE REPEAT PROTEIN"/>
    <property type="match status" value="1"/>
</dbReference>
<sequence length="310" mass="35175">MNGIIELRRMRAEQSAVRDVDRLLELAKPLILSGAISRAGSEAWDIYEQSLVAALEVADDELALTCLTRLSDKFPQSGRVHALRGMLLEATQDPQEALTFYKEVLEVEPTNVIIRKRQITFEKSLGRLVEAVAHLVQYLDVYYTDGDAWAELGDLYTSLHHFDRAIFSWSEALILKPHDHDTHASYADALYAQWLSNSDPLVLHTALKSYLRSLELSDDNLRSVCGIKMCCDHILRSKIYAPDSHKPRTASTQTNNKSVDLVTHAKVKELSLMSLKWLLKAERHQDSHREDQRISSLLRRLTGSQSVTVR</sequence>
<name>R4XAM6_TAPDE</name>
<dbReference type="InterPro" id="IPR019734">
    <property type="entry name" value="TPR_rpt"/>
</dbReference>
<dbReference type="STRING" id="1097556.R4XAM6"/>
<gene>
    <name evidence="6" type="ORF">TAPDE_002659</name>
</gene>
<proteinExistence type="inferred from homology"/>
<evidence type="ECO:0000313" key="6">
    <source>
        <dbReference type="EMBL" id="CCG82848.1"/>
    </source>
</evidence>
<reference evidence="6 7" key="1">
    <citation type="journal article" date="2013" name="MBio">
        <title>Genome sequencing of the plant pathogen Taphrina deformans, the causal agent of peach leaf curl.</title>
        <authorList>
            <person name="Cisse O.H."/>
            <person name="Almeida J.M.G.C.F."/>
            <person name="Fonseca A."/>
            <person name="Kumar A.A."/>
            <person name="Salojaervi J."/>
            <person name="Overmyer K."/>
            <person name="Hauser P.M."/>
            <person name="Pagni M."/>
        </authorList>
    </citation>
    <scope>NUCLEOTIDE SEQUENCE [LARGE SCALE GENOMIC DNA]</scope>
    <source>
        <strain evidence="7">PYCC 5710 / ATCC 11124 / CBS 356.35 / IMI 108563 / JCM 9778 / NBRC 8474</strain>
    </source>
</reference>
<feature type="repeat" description="TPR" evidence="3">
    <location>
        <begin position="78"/>
        <end position="111"/>
    </location>
</feature>
<keyword evidence="4" id="KW-0472">Membrane</keyword>
<dbReference type="Proteomes" id="UP000013776">
    <property type="component" value="Unassembled WGS sequence"/>
</dbReference>
<evidence type="ECO:0000256" key="3">
    <source>
        <dbReference type="PROSITE-ProRule" id="PRU00339"/>
    </source>
</evidence>
<dbReference type="Pfam" id="PF22890">
    <property type="entry name" value="TPR_EMC2"/>
    <property type="match status" value="1"/>
</dbReference>
<dbReference type="InterPro" id="IPR039856">
    <property type="entry name" value="EMC2-like"/>
</dbReference>
<dbReference type="GO" id="GO:0072546">
    <property type="term" value="C:EMC complex"/>
    <property type="evidence" value="ECO:0007669"/>
    <property type="project" value="UniProtKB-UniRule"/>
</dbReference>
<accession>R4XAM6</accession>
<dbReference type="EMBL" id="CAHR02000105">
    <property type="protein sequence ID" value="CCG82848.1"/>
    <property type="molecule type" value="Genomic_DNA"/>
</dbReference>
<dbReference type="Gene3D" id="1.25.40.10">
    <property type="entry name" value="Tetratricopeptide repeat domain"/>
    <property type="match status" value="1"/>
</dbReference>
<keyword evidence="1" id="KW-0677">Repeat</keyword>
<dbReference type="eggNOG" id="KOG3060">
    <property type="taxonomic scope" value="Eukaryota"/>
</dbReference>
<evidence type="ECO:0000256" key="1">
    <source>
        <dbReference type="ARBA" id="ARBA00022737"/>
    </source>
</evidence>
<evidence type="ECO:0000259" key="5">
    <source>
        <dbReference type="Pfam" id="PF22890"/>
    </source>
</evidence>
<dbReference type="AlphaFoldDB" id="R4XAM6"/>
<organism evidence="6 7">
    <name type="scientific">Taphrina deformans (strain PYCC 5710 / ATCC 11124 / CBS 356.35 / IMI 108563 / JCM 9778 / NBRC 8474)</name>
    <name type="common">Peach leaf curl fungus</name>
    <name type="synonym">Lalaria deformans</name>
    <dbReference type="NCBI Taxonomy" id="1097556"/>
    <lineage>
        <taxon>Eukaryota</taxon>
        <taxon>Fungi</taxon>
        <taxon>Dikarya</taxon>
        <taxon>Ascomycota</taxon>
        <taxon>Taphrinomycotina</taxon>
        <taxon>Taphrinomycetes</taxon>
        <taxon>Taphrinales</taxon>
        <taxon>Taphrinaceae</taxon>
        <taxon>Taphrina</taxon>
    </lineage>
</organism>
<dbReference type="SMART" id="SM00028">
    <property type="entry name" value="TPR"/>
    <property type="match status" value="2"/>
</dbReference>
<comment type="function">
    <text evidence="4">Part of the endoplasmic reticulum membrane protein complex (EMC) that enables the energy-independent insertion into endoplasmic reticulum membranes of newly synthesized membrane proteins.</text>
</comment>
<dbReference type="PROSITE" id="PS50005">
    <property type="entry name" value="TPR"/>
    <property type="match status" value="2"/>
</dbReference>
<keyword evidence="7" id="KW-1185">Reference proteome</keyword>
<feature type="repeat" description="TPR" evidence="3">
    <location>
        <begin position="146"/>
        <end position="179"/>
    </location>
</feature>
<comment type="subunit">
    <text evidence="4">Component of the ER membrane protein complex (EMC).</text>
</comment>
<evidence type="ECO:0000256" key="4">
    <source>
        <dbReference type="RuleBase" id="RU367091"/>
    </source>
</evidence>
<comment type="subcellular location">
    <subcellularLocation>
        <location evidence="4">Endoplasmic reticulum membrane</location>
        <topology evidence="4">Peripheral membrane protein</topology>
        <orientation evidence="4">Cytoplasmic side</orientation>
    </subcellularLocation>
</comment>
<dbReference type="InterPro" id="IPR011990">
    <property type="entry name" value="TPR-like_helical_dom_sf"/>
</dbReference>
<keyword evidence="2 3" id="KW-0802">TPR repeat</keyword>
<evidence type="ECO:0000313" key="7">
    <source>
        <dbReference type="Proteomes" id="UP000013776"/>
    </source>
</evidence>
<dbReference type="SUPFAM" id="SSF48452">
    <property type="entry name" value="TPR-like"/>
    <property type="match status" value="1"/>
</dbReference>
<protein>
    <recommendedName>
        <fullName evidence="4">ER membrane protein complex subunit 2</fullName>
    </recommendedName>
</protein>
<comment type="caution">
    <text evidence="6">The sequence shown here is derived from an EMBL/GenBank/DDBJ whole genome shotgun (WGS) entry which is preliminary data.</text>
</comment>